<dbReference type="EMBL" id="NFZW01000009">
    <property type="protein sequence ID" value="RFA36485.1"/>
    <property type="molecule type" value="Genomic_DNA"/>
</dbReference>
<keyword evidence="1" id="KW-0472">Membrane</keyword>
<reference evidence="3" key="1">
    <citation type="submission" date="2017-05" db="EMBL/GenBank/DDBJ databases">
        <authorList>
            <person name="Sharma S."/>
            <person name="Sidhu C."/>
            <person name="Pinnaka A.K."/>
        </authorList>
    </citation>
    <scope>NUCLEOTIDE SEQUENCE [LARGE SCALE GENOMIC DNA]</scope>
    <source>
        <strain evidence="3">AK93</strain>
    </source>
</reference>
<evidence type="ECO:0000313" key="3">
    <source>
        <dbReference type="Proteomes" id="UP000256763"/>
    </source>
</evidence>
<feature type="transmembrane region" description="Helical" evidence="1">
    <location>
        <begin position="52"/>
        <end position="72"/>
    </location>
</feature>
<feature type="transmembrane region" description="Helical" evidence="1">
    <location>
        <begin position="131"/>
        <end position="152"/>
    </location>
</feature>
<keyword evidence="3" id="KW-1185">Reference proteome</keyword>
<dbReference type="AlphaFoldDB" id="A0A3E0WWV9"/>
<name>A0A3E0WWV9_9GAMM</name>
<comment type="caution">
    <text evidence="2">The sequence shown here is derived from an EMBL/GenBank/DDBJ whole genome shotgun (WGS) entry which is preliminary data.</text>
</comment>
<dbReference type="Proteomes" id="UP000256763">
    <property type="component" value="Unassembled WGS sequence"/>
</dbReference>
<accession>A0A3E0WWV9</accession>
<feature type="transmembrane region" description="Helical" evidence="1">
    <location>
        <begin position="196"/>
        <end position="214"/>
    </location>
</feature>
<gene>
    <name evidence="2" type="ORF">CAL65_10945</name>
</gene>
<keyword evidence="1" id="KW-0812">Transmembrane</keyword>
<feature type="transmembrane region" description="Helical" evidence="1">
    <location>
        <begin position="220"/>
        <end position="242"/>
    </location>
</feature>
<evidence type="ECO:0000256" key="1">
    <source>
        <dbReference type="SAM" id="Phobius"/>
    </source>
</evidence>
<sequence length="260" mass="28180">MLKILAGLFGVYAVYAFWAALQSQSSWLVFAGGLSLVAAVGLAWRQVWAREAVMAVAAITVYGWILTGYQVAKIIDQYQVDMTWREAFISPWLLIPVMQFVAVILVYRARKQGQLNRSGDVSRVLGKIPRVALGTLLAPMLSSALLAVWVAVSQGNGLGALELIFIGAFLVVTYIGTVIIGLPVHYMLAERRRTSPFWYLGAGLLGGSAMGLWLEFVNPGFSVLGMVSGLVTAAAFWLVVIWRSPAYLMQKAAGADFTGS</sequence>
<keyword evidence="1" id="KW-1133">Transmembrane helix</keyword>
<proteinExistence type="predicted"/>
<feature type="transmembrane region" description="Helical" evidence="1">
    <location>
        <begin position="164"/>
        <end position="184"/>
    </location>
</feature>
<feature type="transmembrane region" description="Helical" evidence="1">
    <location>
        <begin position="92"/>
        <end position="110"/>
    </location>
</feature>
<protein>
    <submittedName>
        <fullName evidence="2">Uncharacterized protein</fullName>
    </submittedName>
</protein>
<feature type="transmembrane region" description="Helical" evidence="1">
    <location>
        <begin position="26"/>
        <end position="45"/>
    </location>
</feature>
<organism evidence="2 3">
    <name type="scientific">Alkalilimnicola ehrlichii</name>
    <dbReference type="NCBI Taxonomy" id="351052"/>
    <lineage>
        <taxon>Bacteria</taxon>
        <taxon>Pseudomonadati</taxon>
        <taxon>Pseudomonadota</taxon>
        <taxon>Gammaproteobacteria</taxon>
        <taxon>Chromatiales</taxon>
        <taxon>Ectothiorhodospiraceae</taxon>
        <taxon>Alkalilimnicola</taxon>
    </lineage>
</organism>
<evidence type="ECO:0000313" key="2">
    <source>
        <dbReference type="EMBL" id="RFA36485.1"/>
    </source>
</evidence>